<organism evidence="1 2">
    <name type="scientific">Mucilaginibacter sabulilitoris</name>
    <dbReference type="NCBI Taxonomy" id="1173583"/>
    <lineage>
        <taxon>Bacteria</taxon>
        <taxon>Pseudomonadati</taxon>
        <taxon>Bacteroidota</taxon>
        <taxon>Sphingobacteriia</taxon>
        <taxon>Sphingobacteriales</taxon>
        <taxon>Sphingobacteriaceae</taxon>
        <taxon>Mucilaginibacter</taxon>
    </lineage>
</organism>
<dbReference type="RefSeq" id="WP_321561624.1">
    <property type="nucleotide sequence ID" value="NZ_CP139558.1"/>
</dbReference>
<dbReference type="Proteomes" id="UP001324380">
    <property type="component" value="Chromosome"/>
</dbReference>
<proteinExistence type="predicted"/>
<keyword evidence="2" id="KW-1185">Reference proteome</keyword>
<sequence length="157" mass="18233">MNYPIDYNRITVKTDFYQELIKAHEEASLYLLAFAWCRKIVHSDVYLNLGSTLCIFVFQIENSASTDDNNLWVIVGDIPPMYLDTYGPQTTKHVLEDYIRLAEDWIDHVKDGKSINNCYPFKAEPTIEMATLLEKRVSFMKNTLIDNIAYIPLQTNL</sequence>
<protein>
    <recommendedName>
        <fullName evidence="3">DUF3841 domain-containing protein</fullName>
    </recommendedName>
</protein>
<evidence type="ECO:0008006" key="3">
    <source>
        <dbReference type="Google" id="ProtNLM"/>
    </source>
</evidence>
<evidence type="ECO:0000313" key="1">
    <source>
        <dbReference type="EMBL" id="WPU92462.1"/>
    </source>
</evidence>
<name>A0ABZ0TH18_9SPHI</name>
<reference evidence="1 2" key="1">
    <citation type="submission" date="2023-11" db="EMBL/GenBank/DDBJ databases">
        <title>Analysis of the Genomes of Mucilaginibacter gossypii cycad 4 and M. sabulilitoris SNA2: microbes with the potential for plant growth promotion.</title>
        <authorList>
            <person name="Hirsch A.M."/>
            <person name="Humm E."/>
            <person name="Rubbi M."/>
            <person name="Del Vecchio G."/>
            <person name="Ha S.M."/>
            <person name="Pellegrini M."/>
            <person name="Gunsalus R.P."/>
        </authorList>
    </citation>
    <scope>NUCLEOTIDE SEQUENCE [LARGE SCALE GENOMIC DNA]</scope>
    <source>
        <strain evidence="1 2">SNA2</strain>
    </source>
</reference>
<dbReference type="EMBL" id="CP139558">
    <property type="protein sequence ID" value="WPU92462.1"/>
    <property type="molecule type" value="Genomic_DNA"/>
</dbReference>
<gene>
    <name evidence="1" type="ORF">SNE25_24345</name>
</gene>
<accession>A0ABZ0TH18</accession>
<evidence type="ECO:0000313" key="2">
    <source>
        <dbReference type="Proteomes" id="UP001324380"/>
    </source>
</evidence>